<dbReference type="EMBL" id="FTMK01000017">
    <property type="protein sequence ID" value="SIQ90675.1"/>
    <property type="molecule type" value="Genomic_DNA"/>
</dbReference>
<feature type="binding site" evidence="7">
    <location>
        <position position="279"/>
    </location>
    <ligand>
        <name>glyoxylate</name>
        <dbReference type="ChEBI" id="CHEBI:36655"/>
    </ligand>
</feature>
<dbReference type="InterPro" id="IPR013785">
    <property type="entry name" value="Aldolase_TIM"/>
</dbReference>
<dbReference type="InterPro" id="IPR037396">
    <property type="entry name" value="FMN_HAD"/>
</dbReference>
<dbReference type="GO" id="GO:0005886">
    <property type="term" value="C:plasma membrane"/>
    <property type="evidence" value="ECO:0007669"/>
    <property type="project" value="TreeGrafter"/>
</dbReference>
<feature type="binding site" evidence="7">
    <location>
        <position position="165"/>
    </location>
    <ligand>
        <name>glyoxylate</name>
        <dbReference type="ChEBI" id="CHEBI:36655"/>
    </ligand>
</feature>
<evidence type="ECO:0000256" key="1">
    <source>
        <dbReference type="ARBA" id="ARBA00001917"/>
    </source>
</evidence>
<protein>
    <submittedName>
        <fullName evidence="9">L-lactate dehydrogenase (Cytochrome)</fullName>
    </submittedName>
</protein>
<feature type="binding site" evidence="7">
    <location>
        <position position="156"/>
    </location>
    <ligand>
        <name>FMN</name>
        <dbReference type="ChEBI" id="CHEBI:58210"/>
    </ligand>
</feature>
<feature type="binding site" evidence="7">
    <location>
        <begin position="78"/>
        <end position="80"/>
    </location>
    <ligand>
        <name>FMN</name>
        <dbReference type="ChEBI" id="CHEBI:58210"/>
    </ligand>
</feature>
<evidence type="ECO:0000256" key="4">
    <source>
        <dbReference type="ARBA" id="ARBA00023002"/>
    </source>
</evidence>
<feature type="binding site" evidence="7">
    <location>
        <begin position="330"/>
        <end position="331"/>
    </location>
    <ligand>
        <name>FMN</name>
        <dbReference type="ChEBI" id="CHEBI:58210"/>
    </ligand>
</feature>
<dbReference type="InterPro" id="IPR008259">
    <property type="entry name" value="FMN_hydac_DH_AS"/>
</dbReference>
<evidence type="ECO:0000313" key="9">
    <source>
        <dbReference type="EMBL" id="SIQ90675.1"/>
    </source>
</evidence>
<feature type="domain" description="FMN hydroxy acid dehydrogenase" evidence="8">
    <location>
        <begin position="1"/>
        <end position="381"/>
    </location>
</feature>
<feature type="binding site" evidence="7">
    <location>
        <position position="130"/>
    </location>
    <ligand>
        <name>FMN</name>
        <dbReference type="ChEBI" id="CHEBI:58210"/>
    </ligand>
</feature>
<sequence length="385" mass="42241">MPVITEIEDLRRLHRRRVPRMFYDYVDVGAWTGGTYRANHADFERILVRQRVARNIESRSLATTMLGQPVSMPLALAPVGLLGMQHPDGEIHAARAAHAAGVPFTLSTMSMCSLEDVAAATGAPFWFQLYTLRDEEFLDNILDRARRAGVTALVLTLDLTIQGQRHKDLKNRMTAPPRLSLPNLIDIALHPRWALGMLGTRRRSFGNIVGHARGVDSLGDLMDWTARQFDQRLDWARVEQIIRKWGGPVILKGINDPEDARRARDTGCDAILVSNHGGRQLDGAPSTIRALPAIRRAVGPEFPLYLDGGVQSGQQALKAIALGANGVFIGRAFTYGLGAMGQKGVATALAILRREMDITMALCGVNDIKDFGPGCLWPDDRGNAA</sequence>
<evidence type="ECO:0000313" key="10">
    <source>
        <dbReference type="Proteomes" id="UP000323956"/>
    </source>
</evidence>
<feature type="active site" description="Proton acceptor" evidence="6">
    <location>
        <position position="276"/>
    </location>
</feature>
<feature type="binding site" evidence="7">
    <location>
        <position position="25"/>
    </location>
    <ligand>
        <name>glyoxylate</name>
        <dbReference type="ChEBI" id="CHEBI:36655"/>
    </ligand>
</feature>
<keyword evidence="2 7" id="KW-0285">Flavoprotein</keyword>
<dbReference type="Proteomes" id="UP000323956">
    <property type="component" value="Unassembled WGS sequence"/>
</dbReference>
<feature type="binding site" evidence="7">
    <location>
        <position position="274"/>
    </location>
    <ligand>
        <name>FMN</name>
        <dbReference type="ChEBI" id="CHEBI:58210"/>
    </ligand>
</feature>
<dbReference type="CDD" id="cd02809">
    <property type="entry name" value="alpha_hydroxyacid_oxid_FMN"/>
    <property type="match status" value="1"/>
</dbReference>
<proteinExistence type="inferred from homology"/>
<dbReference type="PROSITE" id="PS51349">
    <property type="entry name" value="FMN_HYDROXY_ACID_DH_2"/>
    <property type="match status" value="1"/>
</dbReference>
<reference evidence="9 10" key="1">
    <citation type="submission" date="2017-01" db="EMBL/GenBank/DDBJ databases">
        <authorList>
            <person name="Varghese N."/>
            <person name="Submissions S."/>
        </authorList>
    </citation>
    <scope>NUCLEOTIDE SEQUENCE [LARGE SCALE GENOMIC DNA]</scope>
    <source>
        <strain evidence="9 10">ATCC 700171</strain>
    </source>
</reference>
<dbReference type="GO" id="GO:0004459">
    <property type="term" value="F:L-lactate dehydrogenase (NAD+) activity"/>
    <property type="evidence" value="ECO:0007669"/>
    <property type="project" value="TreeGrafter"/>
</dbReference>
<organism evidence="9 10">
    <name type="scientific">Paracoccus thiocyanatus</name>
    <dbReference type="NCBI Taxonomy" id="34006"/>
    <lineage>
        <taxon>Bacteria</taxon>
        <taxon>Pseudomonadati</taxon>
        <taxon>Pseudomonadota</taxon>
        <taxon>Alphaproteobacteria</taxon>
        <taxon>Rhodobacterales</taxon>
        <taxon>Paracoccaceae</taxon>
        <taxon>Paracoccus</taxon>
    </lineage>
</organism>
<dbReference type="GO" id="GO:0010181">
    <property type="term" value="F:FMN binding"/>
    <property type="evidence" value="ECO:0007669"/>
    <property type="project" value="InterPro"/>
</dbReference>
<dbReference type="PROSITE" id="PS00557">
    <property type="entry name" value="FMN_HYDROXY_ACID_DH_1"/>
    <property type="match status" value="1"/>
</dbReference>
<dbReference type="Pfam" id="PF01070">
    <property type="entry name" value="FMN_dh"/>
    <property type="match status" value="1"/>
</dbReference>
<dbReference type="GO" id="GO:0009060">
    <property type="term" value="P:aerobic respiration"/>
    <property type="evidence" value="ECO:0007669"/>
    <property type="project" value="TreeGrafter"/>
</dbReference>
<comment type="similarity">
    <text evidence="5">Belongs to the FMN-dependent alpha-hydroxy acid dehydrogenase family.</text>
</comment>
<evidence type="ECO:0000256" key="2">
    <source>
        <dbReference type="ARBA" id="ARBA00022630"/>
    </source>
</evidence>
<evidence type="ECO:0000256" key="5">
    <source>
        <dbReference type="ARBA" id="ARBA00024042"/>
    </source>
</evidence>
<dbReference type="Gene3D" id="3.20.20.70">
    <property type="entry name" value="Aldolase class I"/>
    <property type="match status" value="1"/>
</dbReference>
<dbReference type="RefSeq" id="WP_149766160.1">
    <property type="nucleotide sequence ID" value="NZ_FTMK01000017.1"/>
</dbReference>
<keyword evidence="3 7" id="KW-0288">FMN</keyword>
<feature type="binding site" evidence="7">
    <location>
        <position position="107"/>
    </location>
    <ligand>
        <name>FMN</name>
        <dbReference type="ChEBI" id="CHEBI:58210"/>
    </ligand>
</feature>
<dbReference type="InterPro" id="IPR000262">
    <property type="entry name" value="FMN-dep_DH"/>
</dbReference>
<feature type="binding site" evidence="7">
    <location>
        <position position="128"/>
    </location>
    <ligand>
        <name>FMN</name>
        <dbReference type="ChEBI" id="CHEBI:58210"/>
    </ligand>
</feature>
<dbReference type="PIRSF" id="PIRSF000138">
    <property type="entry name" value="Al-hdrx_acd_dh"/>
    <property type="match status" value="1"/>
</dbReference>
<dbReference type="InterPro" id="IPR012133">
    <property type="entry name" value="Alpha-hydoxy_acid_DH_FMN"/>
</dbReference>
<dbReference type="NCBIfam" id="NF008398">
    <property type="entry name" value="PRK11197.1"/>
    <property type="match status" value="1"/>
</dbReference>
<comment type="cofactor">
    <cofactor evidence="1">
        <name>FMN</name>
        <dbReference type="ChEBI" id="CHEBI:58210"/>
    </cofactor>
</comment>
<dbReference type="AlphaFoldDB" id="A0A1N6WKX5"/>
<accession>A0A1N6WKX5</accession>
<evidence type="ECO:0000256" key="3">
    <source>
        <dbReference type="ARBA" id="ARBA00022643"/>
    </source>
</evidence>
<keyword evidence="4" id="KW-0560">Oxidoreductase</keyword>
<evidence type="ECO:0000259" key="8">
    <source>
        <dbReference type="PROSITE" id="PS51349"/>
    </source>
</evidence>
<feature type="binding site" evidence="7">
    <location>
        <position position="276"/>
    </location>
    <ligand>
        <name>glyoxylate</name>
        <dbReference type="ChEBI" id="CHEBI:36655"/>
    </ligand>
</feature>
<dbReference type="FunFam" id="3.20.20.70:FF:000029">
    <property type="entry name" value="L-lactate dehydrogenase"/>
    <property type="match status" value="1"/>
</dbReference>
<dbReference type="OrthoDB" id="9770452at2"/>
<dbReference type="SUPFAM" id="SSF51395">
    <property type="entry name" value="FMN-linked oxidoreductases"/>
    <property type="match status" value="1"/>
</dbReference>
<dbReference type="PANTHER" id="PTHR10578">
    <property type="entry name" value="S -2-HYDROXY-ACID OXIDASE-RELATED"/>
    <property type="match status" value="1"/>
</dbReference>
<evidence type="ECO:0000256" key="6">
    <source>
        <dbReference type="PIRSR" id="PIRSR000138-1"/>
    </source>
</evidence>
<dbReference type="PANTHER" id="PTHR10578:SF107">
    <property type="entry name" value="2-HYDROXYACID OXIDASE 1"/>
    <property type="match status" value="1"/>
</dbReference>
<feature type="binding site" evidence="7">
    <location>
        <position position="252"/>
    </location>
    <ligand>
        <name>FMN</name>
        <dbReference type="ChEBI" id="CHEBI:58210"/>
    </ligand>
</feature>
<gene>
    <name evidence="9" type="ORF">SAMN05421641_11735</name>
</gene>
<name>A0A1N6WKX5_9RHOB</name>
<evidence type="ECO:0000256" key="7">
    <source>
        <dbReference type="PIRSR" id="PIRSR000138-2"/>
    </source>
</evidence>